<evidence type="ECO:0000256" key="9">
    <source>
        <dbReference type="PIRSR" id="PIRSR614732-1"/>
    </source>
</evidence>
<keyword evidence="7 11" id="KW-0456">Lyase</keyword>
<evidence type="ECO:0000256" key="5">
    <source>
        <dbReference type="ARBA" id="ARBA00022793"/>
    </source>
</evidence>
<feature type="binding site" evidence="10">
    <location>
        <position position="192"/>
    </location>
    <ligand>
        <name>substrate</name>
    </ligand>
</feature>
<dbReference type="InterPro" id="IPR011060">
    <property type="entry name" value="RibuloseP-bd_barrel"/>
</dbReference>
<comment type="function">
    <text evidence="1">Catalyzes the decarboxylation of orotidine 5'-monophosphate (OMP) to uridine 5'-monophosphate (UMP).</text>
</comment>
<dbReference type="SMART" id="SM00934">
    <property type="entry name" value="OMPdecase"/>
    <property type="match status" value="1"/>
</dbReference>
<dbReference type="PANTHER" id="PTHR32119">
    <property type="entry name" value="OROTIDINE 5'-PHOSPHATE DECARBOXYLASE"/>
    <property type="match status" value="1"/>
</dbReference>
<accession>A0A1F4XMW3</accession>
<dbReference type="EMBL" id="MEWU01000031">
    <property type="protein sequence ID" value="OGC83021.1"/>
    <property type="molecule type" value="Genomic_DNA"/>
</dbReference>
<dbReference type="InterPro" id="IPR001754">
    <property type="entry name" value="OMPdeCOase_dom"/>
</dbReference>
<protein>
    <recommendedName>
        <fullName evidence="4 11">Orotidine 5'-phosphate decarboxylase</fullName>
        <ecNumber evidence="3 11">4.1.1.23</ecNumber>
    </recommendedName>
</protein>
<dbReference type="SUPFAM" id="SSF51366">
    <property type="entry name" value="Ribulose-phoshate binding barrel"/>
    <property type="match status" value="1"/>
</dbReference>
<dbReference type="InterPro" id="IPR013785">
    <property type="entry name" value="Aldolase_TIM"/>
</dbReference>
<evidence type="ECO:0000256" key="3">
    <source>
        <dbReference type="ARBA" id="ARBA00012321"/>
    </source>
</evidence>
<feature type="active site" description="For OMPdecase activity" evidence="9">
    <location>
        <position position="72"/>
    </location>
</feature>
<dbReference type="Pfam" id="PF00215">
    <property type="entry name" value="OMPdecase"/>
    <property type="match status" value="1"/>
</dbReference>
<feature type="binding site" evidence="10">
    <location>
        <position position="212"/>
    </location>
    <ligand>
        <name>substrate</name>
    </ligand>
</feature>
<dbReference type="PROSITE" id="PS00156">
    <property type="entry name" value="OMPDECASE"/>
    <property type="match status" value="1"/>
</dbReference>
<evidence type="ECO:0000256" key="11">
    <source>
        <dbReference type="RuleBase" id="RU000512"/>
    </source>
</evidence>
<feature type="active site" description="For OMPdecase activity" evidence="9">
    <location>
        <position position="67"/>
    </location>
</feature>
<dbReference type="UniPathway" id="UPA00070">
    <property type="reaction ID" value="UER00120"/>
</dbReference>
<evidence type="ECO:0000256" key="7">
    <source>
        <dbReference type="ARBA" id="ARBA00023239"/>
    </source>
</evidence>
<dbReference type="GO" id="GO:0005829">
    <property type="term" value="C:cytosol"/>
    <property type="evidence" value="ECO:0007669"/>
    <property type="project" value="TreeGrafter"/>
</dbReference>
<dbReference type="Proteomes" id="UP000177564">
    <property type="component" value="Unassembled WGS sequence"/>
</dbReference>
<comment type="pathway">
    <text evidence="2 11">Pyrimidine metabolism; UMP biosynthesis via de novo pathway; UMP from orotate: step 2/2.</text>
</comment>
<evidence type="ECO:0000256" key="6">
    <source>
        <dbReference type="ARBA" id="ARBA00022975"/>
    </source>
</evidence>
<comment type="caution">
    <text evidence="13">The sequence shown here is derived from an EMBL/GenBank/DDBJ whole genome shotgun (WGS) entry which is preliminary data.</text>
</comment>
<keyword evidence="5 11" id="KW-0210">Decarboxylase</keyword>
<feature type="active site" description="For OMPdecase activity" evidence="9">
    <location>
        <position position="69"/>
    </location>
</feature>
<evidence type="ECO:0000313" key="14">
    <source>
        <dbReference type="Proteomes" id="UP000177564"/>
    </source>
</evidence>
<dbReference type="GO" id="GO:0004590">
    <property type="term" value="F:orotidine-5'-phosphate decarboxylase activity"/>
    <property type="evidence" value="ECO:0007669"/>
    <property type="project" value="UniProtKB-EC"/>
</dbReference>
<evidence type="ECO:0000313" key="13">
    <source>
        <dbReference type="EMBL" id="OGC83021.1"/>
    </source>
</evidence>
<evidence type="ECO:0000256" key="8">
    <source>
        <dbReference type="ARBA" id="ARBA00049157"/>
    </source>
</evidence>
<keyword evidence="6 11" id="KW-0665">Pyrimidine biosynthesis</keyword>
<organism evidence="13 14">
    <name type="scientific">Candidatus Adlerbacteria bacterium RIFCSPHIGHO2_02_FULL_52_17</name>
    <dbReference type="NCBI Taxonomy" id="1797240"/>
    <lineage>
        <taxon>Bacteria</taxon>
        <taxon>Candidatus Adleribacteriota</taxon>
    </lineage>
</organism>
<name>A0A1F4XMW3_9BACT</name>
<dbReference type="PANTHER" id="PTHR32119:SF2">
    <property type="entry name" value="OROTIDINE 5'-PHOSPHATE DECARBOXYLASE"/>
    <property type="match status" value="1"/>
</dbReference>
<dbReference type="NCBIfam" id="TIGR01740">
    <property type="entry name" value="pyrF"/>
    <property type="match status" value="1"/>
</dbReference>
<feature type="binding site" evidence="10">
    <location>
        <position position="19"/>
    </location>
    <ligand>
        <name>substrate</name>
    </ligand>
</feature>
<dbReference type="GO" id="GO:0006207">
    <property type="term" value="P:'de novo' pyrimidine nucleobase biosynthetic process"/>
    <property type="evidence" value="ECO:0007669"/>
    <property type="project" value="InterPro"/>
</dbReference>
<evidence type="ECO:0000256" key="4">
    <source>
        <dbReference type="ARBA" id="ARBA00021923"/>
    </source>
</evidence>
<evidence type="ECO:0000256" key="1">
    <source>
        <dbReference type="ARBA" id="ARBA00002356"/>
    </source>
</evidence>
<gene>
    <name evidence="13" type="ORF">A3D68_01285</name>
</gene>
<comment type="catalytic activity">
    <reaction evidence="8 11">
        <text>orotidine 5'-phosphate + H(+) = UMP + CO2</text>
        <dbReference type="Rhea" id="RHEA:11596"/>
        <dbReference type="ChEBI" id="CHEBI:15378"/>
        <dbReference type="ChEBI" id="CHEBI:16526"/>
        <dbReference type="ChEBI" id="CHEBI:57538"/>
        <dbReference type="ChEBI" id="CHEBI:57865"/>
        <dbReference type="EC" id="4.1.1.23"/>
    </reaction>
</comment>
<dbReference type="EC" id="4.1.1.23" evidence="3 11"/>
<reference evidence="13 14" key="1">
    <citation type="journal article" date="2016" name="Nat. Commun.">
        <title>Thousands of microbial genomes shed light on interconnected biogeochemical processes in an aquifer system.</title>
        <authorList>
            <person name="Anantharaman K."/>
            <person name="Brown C.T."/>
            <person name="Hug L.A."/>
            <person name="Sharon I."/>
            <person name="Castelle C.J."/>
            <person name="Probst A.J."/>
            <person name="Thomas B.C."/>
            <person name="Singh A."/>
            <person name="Wilkins M.J."/>
            <person name="Karaoz U."/>
            <person name="Brodie E.L."/>
            <person name="Williams K.H."/>
            <person name="Hubbard S.S."/>
            <person name="Banfield J.F."/>
        </authorList>
    </citation>
    <scope>NUCLEOTIDE SEQUENCE [LARGE SCALE GENOMIC DNA]</scope>
</reference>
<dbReference type="Gene3D" id="3.20.20.70">
    <property type="entry name" value="Aldolase class I"/>
    <property type="match status" value="1"/>
</dbReference>
<evidence type="ECO:0000256" key="2">
    <source>
        <dbReference type="ARBA" id="ARBA00004861"/>
    </source>
</evidence>
<dbReference type="GO" id="GO:0044205">
    <property type="term" value="P:'de novo' UMP biosynthetic process"/>
    <property type="evidence" value="ECO:0007669"/>
    <property type="project" value="UniProtKB-UniPathway"/>
</dbReference>
<dbReference type="CDD" id="cd04725">
    <property type="entry name" value="OMP_decarboxylase_like"/>
    <property type="match status" value="1"/>
</dbReference>
<feature type="domain" description="Orotidine 5'-phosphate decarboxylase" evidence="12">
    <location>
        <begin position="13"/>
        <end position="227"/>
    </location>
</feature>
<evidence type="ECO:0000259" key="12">
    <source>
        <dbReference type="SMART" id="SM00934"/>
    </source>
</evidence>
<dbReference type="AlphaFoldDB" id="A0A1F4XMW3"/>
<proteinExistence type="inferred from homology"/>
<feature type="binding site" evidence="10">
    <location>
        <position position="124"/>
    </location>
    <ligand>
        <name>substrate</name>
    </ligand>
</feature>
<dbReference type="InterPro" id="IPR018089">
    <property type="entry name" value="OMPdecase_AS"/>
</dbReference>
<comment type="similarity">
    <text evidence="11">Belongs to the OMP decarboxylase family.</text>
</comment>
<dbReference type="InterPro" id="IPR014732">
    <property type="entry name" value="OMPdecase"/>
</dbReference>
<feature type="binding site" evidence="10">
    <location>
        <position position="183"/>
    </location>
    <ligand>
        <name>substrate</name>
    </ligand>
</feature>
<dbReference type="STRING" id="1797240.A3D68_01285"/>
<evidence type="ECO:0000256" key="10">
    <source>
        <dbReference type="PIRSR" id="PIRSR614732-2"/>
    </source>
</evidence>
<feature type="binding site" evidence="10">
    <location>
        <position position="41"/>
    </location>
    <ligand>
        <name>substrate</name>
    </ligand>
</feature>
<feature type="binding site" evidence="10">
    <location>
        <position position="211"/>
    </location>
    <ligand>
        <name>substrate</name>
    </ligand>
</feature>
<sequence length="239" mass="26631">MKRSDYRTENSNPMIIALDGKSWEEILPLVERLRPTGCILKVNDLLFGQGIERLLPELSTYGRVMADLKCHDIPKTVENTCKRLRICPPWAVTVHASGGAEMVKAAQKGLGHCETKILAITVLTSIDQETCEEIYRRRPFGQVKHLAKIALDAGADGFVCSPEEAPHLRKIFPEATIVTPGVRSAGKDTHDQRRVATPREAIKYADHFVMGRQVLEASDPEAEVFRILGDELKIDAFCL</sequence>